<accession>A0ACD5Z901</accession>
<organism evidence="1 2">
    <name type="scientific">Avena sativa</name>
    <name type="common">Oat</name>
    <dbReference type="NCBI Taxonomy" id="4498"/>
    <lineage>
        <taxon>Eukaryota</taxon>
        <taxon>Viridiplantae</taxon>
        <taxon>Streptophyta</taxon>
        <taxon>Embryophyta</taxon>
        <taxon>Tracheophyta</taxon>
        <taxon>Spermatophyta</taxon>
        <taxon>Magnoliopsida</taxon>
        <taxon>Liliopsida</taxon>
        <taxon>Poales</taxon>
        <taxon>Poaceae</taxon>
        <taxon>BOP clade</taxon>
        <taxon>Pooideae</taxon>
        <taxon>Poodae</taxon>
        <taxon>Poeae</taxon>
        <taxon>Poeae Chloroplast Group 1 (Aveneae type)</taxon>
        <taxon>Aveninae</taxon>
        <taxon>Avena</taxon>
    </lineage>
</organism>
<reference evidence="1" key="2">
    <citation type="submission" date="2025-09" db="UniProtKB">
        <authorList>
            <consortium name="EnsemblPlants"/>
        </authorList>
    </citation>
    <scope>IDENTIFICATION</scope>
</reference>
<dbReference type="EnsemblPlants" id="AVESA.00010b.r2.6CG1121860.1">
    <property type="protein sequence ID" value="AVESA.00010b.r2.6CG1121860.1.CDS"/>
    <property type="gene ID" value="AVESA.00010b.r2.6CG1121860"/>
</dbReference>
<dbReference type="Proteomes" id="UP001732700">
    <property type="component" value="Chromosome 6C"/>
</dbReference>
<name>A0ACD5Z901_AVESA</name>
<proteinExistence type="predicted"/>
<evidence type="ECO:0000313" key="1">
    <source>
        <dbReference type="EnsemblPlants" id="AVESA.00010b.r2.6CG1121860.1.CDS"/>
    </source>
</evidence>
<sequence length="105" mass="11745">MRKPANIVYAPALVSILLLVCFSIHAHRRATDDKSNEKIKLPYGLCAYKRDSPDCKSGPDRSYCYCCLVNSRCYLTLYACEEVCNEPSPSATVTPAHPPLTSQRF</sequence>
<evidence type="ECO:0000313" key="2">
    <source>
        <dbReference type="Proteomes" id="UP001732700"/>
    </source>
</evidence>
<reference evidence="1" key="1">
    <citation type="submission" date="2021-05" db="EMBL/GenBank/DDBJ databases">
        <authorList>
            <person name="Scholz U."/>
            <person name="Mascher M."/>
            <person name="Fiebig A."/>
        </authorList>
    </citation>
    <scope>NUCLEOTIDE SEQUENCE [LARGE SCALE GENOMIC DNA]</scope>
</reference>
<keyword evidence="2" id="KW-1185">Reference proteome</keyword>
<protein>
    <submittedName>
        <fullName evidence="1">Uncharacterized protein</fullName>
    </submittedName>
</protein>